<evidence type="ECO:0000313" key="5">
    <source>
        <dbReference type="Proteomes" id="UP000235786"/>
    </source>
</evidence>
<reference evidence="4 5" key="1">
    <citation type="submission" date="2016-04" db="EMBL/GenBank/DDBJ databases">
        <title>A degradative enzymes factory behind the ericoid mycorrhizal symbiosis.</title>
        <authorList>
            <consortium name="DOE Joint Genome Institute"/>
            <person name="Martino E."/>
            <person name="Morin E."/>
            <person name="Grelet G."/>
            <person name="Kuo A."/>
            <person name="Kohler A."/>
            <person name="Daghino S."/>
            <person name="Barry K."/>
            <person name="Choi C."/>
            <person name="Cichocki N."/>
            <person name="Clum A."/>
            <person name="Copeland A."/>
            <person name="Hainaut M."/>
            <person name="Haridas S."/>
            <person name="Labutti K."/>
            <person name="Lindquist E."/>
            <person name="Lipzen A."/>
            <person name="Khouja H.-R."/>
            <person name="Murat C."/>
            <person name="Ohm R."/>
            <person name="Olson A."/>
            <person name="Spatafora J."/>
            <person name="Veneault-Fourrey C."/>
            <person name="Henrissat B."/>
            <person name="Grigoriev I."/>
            <person name="Martin F."/>
            <person name="Perotto S."/>
        </authorList>
    </citation>
    <scope>NUCLEOTIDE SEQUENCE [LARGE SCALE GENOMIC DNA]</scope>
    <source>
        <strain evidence="4 5">F</strain>
    </source>
</reference>
<name>A0A2J6RHP6_HYAVF</name>
<keyword evidence="5" id="KW-1185">Reference proteome</keyword>
<sequence length="223" mass="25318">MTLNRLLGIIQAYSDYFVVGTIPTISTSLALECQETMKKALLSRTPPDNGSNKRQRLLEIWRDRSKNRKVDATQDSTVPIESLLESLQKLAVAVQRSESDIRGEIQNRLQQLKAAKFDKESQTRLEVKAPESSKESQKGLEQVNNNSSSFQTSSDRMPLRWHRTIDIDYKDQHCNYQSRRIEGTGRWFLETEAYQKWLESGSENVLCCCGIPGSGKSVMALVS</sequence>
<dbReference type="OrthoDB" id="20872at2759"/>
<dbReference type="Proteomes" id="UP000235786">
    <property type="component" value="Unassembled WGS sequence"/>
</dbReference>
<dbReference type="PANTHER" id="PTHR10039">
    <property type="entry name" value="AMELOGENIN"/>
    <property type="match status" value="1"/>
</dbReference>
<feature type="compositionally biased region" description="Polar residues" evidence="2">
    <location>
        <begin position="142"/>
        <end position="155"/>
    </location>
</feature>
<keyword evidence="1" id="KW-0677">Repeat</keyword>
<evidence type="ECO:0000256" key="2">
    <source>
        <dbReference type="SAM" id="MobiDB-lite"/>
    </source>
</evidence>
<evidence type="ECO:0000259" key="3">
    <source>
        <dbReference type="Pfam" id="PF24883"/>
    </source>
</evidence>
<accession>A0A2J6RHP6</accession>
<organism evidence="4 5">
    <name type="scientific">Hyaloscypha variabilis (strain UAMH 11265 / GT02V1 / F)</name>
    <name type="common">Meliniomyces variabilis</name>
    <dbReference type="NCBI Taxonomy" id="1149755"/>
    <lineage>
        <taxon>Eukaryota</taxon>
        <taxon>Fungi</taxon>
        <taxon>Dikarya</taxon>
        <taxon>Ascomycota</taxon>
        <taxon>Pezizomycotina</taxon>
        <taxon>Leotiomycetes</taxon>
        <taxon>Helotiales</taxon>
        <taxon>Hyaloscyphaceae</taxon>
        <taxon>Hyaloscypha</taxon>
        <taxon>Hyaloscypha variabilis</taxon>
    </lineage>
</organism>
<dbReference type="Pfam" id="PF24883">
    <property type="entry name" value="NPHP3_N"/>
    <property type="match status" value="1"/>
</dbReference>
<evidence type="ECO:0000256" key="1">
    <source>
        <dbReference type="ARBA" id="ARBA00022737"/>
    </source>
</evidence>
<dbReference type="EMBL" id="KZ613948">
    <property type="protein sequence ID" value="PMD38043.1"/>
    <property type="molecule type" value="Genomic_DNA"/>
</dbReference>
<feature type="domain" description="Nephrocystin 3-like N-terminal" evidence="3">
    <location>
        <begin position="183"/>
        <end position="220"/>
    </location>
</feature>
<dbReference type="InterPro" id="IPR056884">
    <property type="entry name" value="NPHP3-like_N"/>
</dbReference>
<feature type="compositionally biased region" description="Basic and acidic residues" evidence="2">
    <location>
        <begin position="120"/>
        <end position="138"/>
    </location>
</feature>
<proteinExistence type="predicted"/>
<dbReference type="PANTHER" id="PTHR10039:SF15">
    <property type="entry name" value="NACHT DOMAIN-CONTAINING PROTEIN"/>
    <property type="match status" value="1"/>
</dbReference>
<dbReference type="AlphaFoldDB" id="A0A2J6RHP6"/>
<protein>
    <recommendedName>
        <fullName evidence="3">Nephrocystin 3-like N-terminal domain-containing protein</fullName>
    </recommendedName>
</protein>
<feature type="region of interest" description="Disordered" evidence="2">
    <location>
        <begin position="120"/>
        <end position="155"/>
    </location>
</feature>
<gene>
    <name evidence="4" type="ORF">L207DRAFT_60130</name>
</gene>
<evidence type="ECO:0000313" key="4">
    <source>
        <dbReference type="EMBL" id="PMD38043.1"/>
    </source>
</evidence>